<name>A0A9W6ZDR0_9STRA</name>
<dbReference type="EMBL" id="BLQM01000015">
    <property type="protein sequence ID" value="GMH50526.1"/>
    <property type="molecule type" value="Genomic_DNA"/>
</dbReference>
<organism evidence="1 2">
    <name type="scientific">Triparma laevis f. inornata</name>
    <dbReference type="NCBI Taxonomy" id="1714386"/>
    <lineage>
        <taxon>Eukaryota</taxon>
        <taxon>Sar</taxon>
        <taxon>Stramenopiles</taxon>
        <taxon>Ochrophyta</taxon>
        <taxon>Bolidophyceae</taxon>
        <taxon>Parmales</taxon>
        <taxon>Triparmaceae</taxon>
        <taxon>Triparma</taxon>
    </lineage>
</organism>
<evidence type="ECO:0000313" key="1">
    <source>
        <dbReference type="EMBL" id="GMH50526.1"/>
    </source>
</evidence>
<sequence>MTLSSSASECCYQNVFIATSIALNMYKGDDAIAASSIPLMYGVCECFLLMGFGGFAHYMNWTYADKKELSIVKAMLSINQDASKEGIFKVATKDEGGGVKLETTETVGKKLVLKRNY</sequence>
<protein>
    <submittedName>
        <fullName evidence="1">Uncharacterized protein</fullName>
    </submittedName>
</protein>
<dbReference type="AlphaFoldDB" id="A0A9W6ZDR0"/>
<proteinExistence type="predicted"/>
<dbReference type="Proteomes" id="UP001162640">
    <property type="component" value="Unassembled WGS sequence"/>
</dbReference>
<comment type="caution">
    <text evidence="1">The sequence shown here is derived from an EMBL/GenBank/DDBJ whole genome shotgun (WGS) entry which is preliminary data.</text>
</comment>
<accession>A0A9W6ZDR0</accession>
<reference evidence="2" key="1">
    <citation type="journal article" date="2023" name="Commun. Biol.">
        <title>Genome analysis of Parmales, the sister group of diatoms, reveals the evolutionary specialization of diatoms from phago-mixotrophs to photoautotrophs.</title>
        <authorList>
            <person name="Ban H."/>
            <person name="Sato S."/>
            <person name="Yoshikawa S."/>
            <person name="Yamada K."/>
            <person name="Nakamura Y."/>
            <person name="Ichinomiya M."/>
            <person name="Sato N."/>
            <person name="Blanc-Mathieu R."/>
            <person name="Endo H."/>
            <person name="Kuwata A."/>
            <person name="Ogata H."/>
        </authorList>
    </citation>
    <scope>NUCLEOTIDE SEQUENCE [LARGE SCALE GENOMIC DNA]</scope>
</reference>
<gene>
    <name evidence="1" type="ORF">TL16_g00798</name>
</gene>
<evidence type="ECO:0000313" key="2">
    <source>
        <dbReference type="Proteomes" id="UP001162640"/>
    </source>
</evidence>